<dbReference type="CDD" id="cd06558">
    <property type="entry name" value="crotonase-like"/>
    <property type="match status" value="3"/>
</dbReference>
<evidence type="ECO:0000256" key="1">
    <source>
        <dbReference type="ARBA" id="ARBA00001709"/>
    </source>
</evidence>
<keyword evidence="5" id="KW-0812">Transmembrane</keyword>
<comment type="similarity">
    <text evidence="4">Belongs to the enoyl-CoA hydratase/isomerase family.</text>
</comment>
<protein>
    <recommendedName>
        <fullName evidence="2 4">3-hydroxyisobutyryl-CoA hydrolase</fullName>
        <shortName evidence="4">HIB-CoA hydrolase</shortName>
        <shortName evidence="4">HIBYL-CoA-H</shortName>
        <ecNumber evidence="2 4">3.1.2.4</ecNumber>
    </recommendedName>
    <alternativeName>
        <fullName evidence="4">3-hydroxyisobutyryl-coenzyme A hydrolase</fullName>
    </alternativeName>
</protein>
<feature type="domain" description="Enoyl-CoA hydratase/isomerase" evidence="6">
    <location>
        <begin position="689"/>
        <end position="812"/>
    </location>
</feature>
<feature type="transmembrane region" description="Helical" evidence="5">
    <location>
        <begin position="494"/>
        <end position="515"/>
    </location>
</feature>
<feature type="transmembrane region" description="Helical" evidence="5">
    <location>
        <begin position="145"/>
        <end position="168"/>
    </location>
</feature>
<feature type="domain" description="Enoyl-CoA hydratase/isomerase" evidence="6">
    <location>
        <begin position="273"/>
        <end position="396"/>
    </location>
</feature>
<evidence type="ECO:0000256" key="3">
    <source>
        <dbReference type="ARBA" id="ARBA00022801"/>
    </source>
</evidence>
<feature type="transmembrane region" description="Helical" evidence="5">
    <location>
        <begin position="977"/>
        <end position="1000"/>
    </location>
</feature>
<dbReference type="PANTHER" id="PTHR43176">
    <property type="entry name" value="3-HYDROXYISOBUTYRYL-COA HYDROLASE-RELATED"/>
    <property type="match status" value="1"/>
</dbReference>
<dbReference type="EC" id="3.1.2.4" evidence="2 4"/>
<keyword evidence="5" id="KW-0472">Membrane</keyword>
<evidence type="ECO:0000256" key="5">
    <source>
        <dbReference type="SAM" id="Phobius"/>
    </source>
</evidence>
<comment type="function">
    <text evidence="4">Hydrolyzes 3-hydroxyisobutyryl-CoA (HIBYL-CoA), a saline catabolite. Has high activity toward isobutyryl-CoA. Could be an isobutyryl-CoA dehydrogenase that functions in valine catabolism.</text>
</comment>
<gene>
    <name evidence="7" type="ORF">RND71_039263</name>
</gene>
<feature type="transmembrane region" description="Helical" evidence="5">
    <location>
        <begin position="562"/>
        <end position="584"/>
    </location>
</feature>
<dbReference type="PANTHER" id="PTHR43176:SF3">
    <property type="entry name" value="3-HYDROXYISOBUTYRYL-COA HYDROLASE, MITOCHONDRIAL"/>
    <property type="match status" value="1"/>
</dbReference>
<feature type="transmembrane region" description="Helical" evidence="5">
    <location>
        <begin position="941"/>
        <end position="965"/>
    </location>
</feature>
<dbReference type="InterPro" id="IPR045004">
    <property type="entry name" value="ECH_dom"/>
</dbReference>
<evidence type="ECO:0000256" key="4">
    <source>
        <dbReference type="RuleBase" id="RU369070"/>
    </source>
</evidence>
<dbReference type="GO" id="GO:0006574">
    <property type="term" value="P:L-valine catabolic process"/>
    <property type="evidence" value="ECO:0007669"/>
    <property type="project" value="UniProtKB-UniRule"/>
</dbReference>
<keyword evidence="3 4" id="KW-0378">Hydrolase</keyword>
<dbReference type="InterPro" id="IPR032259">
    <property type="entry name" value="HIBYL-CoA-H"/>
</dbReference>
<proteinExistence type="inferred from homology"/>
<reference evidence="7" key="1">
    <citation type="submission" date="2023-12" db="EMBL/GenBank/DDBJ databases">
        <title>Genome assembly of Anisodus tanguticus.</title>
        <authorList>
            <person name="Wang Y.-J."/>
        </authorList>
    </citation>
    <scope>NUCLEOTIDE SEQUENCE</scope>
    <source>
        <strain evidence="7">KB-2021</strain>
        <tissue evidence="7">Leaf</tissue>
    </source>
</reference>
<dbReference type="Proteomes" id="UP001291623">
    <property type="component" value="Unassembled WGS sequence"/>
</dbReference>
<dbReference type="AlphaFoldDB" id="A0AAE1URV4"/>
<accession>A0AAE1URV4</accession>
<comment type="catalytic activity">
    <reaction evidence="1 4">
        <text>3-hydroxy-2-methylpropanoyl-CoA + H2O = 3-hydroxy-2-methylpropanoate + CoA + H(+)</text>
        <dbReference type="Rhea" id="RHEA:20888"/>
        <dbReference type="ChEBI" id="CHEBI:11805"/>
        <dbReference type="ChEBI" id="CHEBI:15377"/>
        <dbReference type="ChEBI" id="CHEBI:15378"/>
        <dbReference type="ChEBI" id="CHEBI:57287"/>
        <dbReference type="ChEBI" id="CHEBI:57340"/>
        <dbReference type="EC" id="3.1.2.4"/>
    </reaction>
</comment>
<feature type="transmembrane region" description="Helical" evidence="5">
    <location>
        <begin position="522"/>
        <end position="542"/>
    </location>
</feature>
<feature type="transmembrane region" description="Helical" evidence="5">
    <location>
        <begin position="109"/>
        <end position="133"/>
    </location>
</feature>
<comment type="pathway">
    <text evidence="4">Amino-acid degradation; L-valine degradation.</text>
</comment>
<dbReference type="InterPro" id="IPR029045">
    <property type="entry name" value="ClpP/crotonase-like_dom_sf"/>
</dbReference>
<feature type="transmembrane region" description="Helical" evidence="5">
    <location>
        <begin position="78"/>
        <end position="103"/>
    </location>
</feature>
<dbReference type="Pfam" id="PF16113">
    <property type="entry name" value="ECH_2"/>
    <property type="match status" value="3"/>
</dbReference>
<evidence type="ECO:0000313" key="8">
    <source>
        <dbReference type="Proteomes" id="UP001291623"/>
    </source>
</evidence>
<keyword evidence="8" id="KW-1185">Reference proteome</keyword>
<comment type="caution">
    <text evidence="7">The sequence shown here is derived from an EMBL/GenBank/DDBJ whole genome shotgun (WGS) entry which is preliminary data.</text>
</comment>
<name>A0AAE1URV4_9SOLA</name>
<evidence type="ECO:0000256" key="2">
    <source>
        <dbReference type="ARBA" id="ARBA00011915"/>
    </source>
</evidence>
<dbReference type="Gene3D" id="3.90.226.10">
    <property type="entry name" value="2-enoyl-CoA Hydratase, Chain A, domain 1"/>
    <property type="match status" value="6"/>
</dbReference>
<dbReference type="SUPFAM" id="SSF52096">
    <property type="entry name" value="ClpP/crotonase"/>
    <property type="match status" value="3"/>
</dbReference>
<evidence type="ECO:0000313" key="7">
    <source>
        <dbReference type="EMBL" id="KAK4340762.1"/>
    </source>
</evidence>
<dbReference type="EMBL" id="JAVYJV010000022">
    <property type="protein sequence ID" value="KAK4340762.1"/>
    <property type="molecule type" value="Genomic_DNA"/>
</dbReference>
<organism evidence="7 8">
    <name type="scientific">Anisodus tanguticus</name>
    <dbReference type="NCBI Taxonomy" id="243964"/>
    <lineage>
        <taxon>Eukaryota</taxon>
        <taxon>Viridiplantae</taxon>
        <taxon>Streptophyta</taxon>
        <taxon>Embryophyta</taxon>
        <taxon>Tracheophyta</taxon>
        <taxon>Spermatophyta</taxon>
        <taxon>Magnoliopsida</taxon>
        <taxon>eudicotyledons</taxon>
        <taxon>Gunneridae</taxon>
        <taxon>Pentapetalae</taxon>
        <taxon>asterids</taxon>
        <taxon>lamiids</taxon>
        <taxon>Solanales</taxon>
        <taxon>Solanaceae</taxon>
        <taxon>Solanoideae</taxon>
        <taxon>Hyoscyameae</taxon>
        <taxon>Anisodus</taxon>
    </lineage>
</organism>
<feature type="transmembrane region" description="Helical" evidence="5">
    <location>
        <begin position="910"/>
        <end position="935"/>
    </location>
</feature>
<sequence length="1231" mass="134411">MICLFHFCSDSSIDGQSPVGYLRDESNLRGDEKSTVKQKFYGGILDIDSLKMLKEKRDVFYVLSFLIHNTKPVGHQDLVGLVISILLLGDFSLMLLTLLQLYSISLADVFLVLFVLPLGMLLPFPAGINALFSHGQRRSAGLARVYALWNITSLINVIVAFVCGYVHYSTQSSRKLPYFQPWNMDEKKKRVQSGCWSMDKISPVAAAINLQHSASQSQIPKEPSWLKPLLTVADAEPISEGDSNVKMIILTGNGRAFCAGADVTSIVHYVRQGGLGVSAHSRFRVATEKSVCAMPETGLGHFPDVGVSYLYSRLPGFFGEYAGLTGARLDGVEMLACGLATHFVPSESLPFLEQALAKVDTSDPDVISAIISRFSNIPKLEAESPCHKMKIIDRCNGIHCNASNNGEMISSGGVTLWIASGMILNDSSIDGQSPVGYLRDESNLRGDEKSTVKQKFYGGILDIDSLKMLKEKRDVFYVLSFLIHNTKPVGHQDLVGLVISILLLGDFSLMLLTLLQLYSISLADVFLVLFVLPLGMLLPFPAGINALFSHGQRRSAGLARVYALWNITSLINVIVAFVCGYVHYSTQSSRKLPYFQPWNMDEKKKRVQSGCWSMDKISPVAAAINLQHSASQSQIPKEPSWLKPLLTVADAEPISEGDSNVKMIILTGNGRAFCAGADVTSIVHYVRQGGLGVSAHSRFRVATEKSVCAMPETGLGHFPDVGVSYLYSRLPGFFGEYAGLTGARLDGVEMLACGLATHFVPSESLPFLEQALAKVDTSDPDVISAIISRFSNIPKLEAESPCHKMKIIDRCNGIHCNASNNGEMISSGGVTLWIASGMILNDSSIDGQSPVGYLRDESNLRGDEKSTVKQKFYGGILDIDSLKMLKEKRDVFYVLSFLIHNTKPVGHQDLVGLVISILLLGDFSLMLLTLLQLYSISLADVFLVLFVLPLGMLLPFPAGINALFSHGQRRSAGLARVYALWNITSLINVIVAFVCGYVHYSTQSSRKLPYFQPWNMDEKKKRVQSGCWSMDKISPVAAAINLQHSASQSQIPKEPSWLKPLLTVADAEPISEGDSNVKMIILTGNGRAFCAGADVTSIVHYVRQGGLGVSAHSRFRVATEKSVCAMPETGLGHFPDVGVSYLYSRLPGFFGEYAGLTGARLDGVEMLACGLATHFVPSESLPFLEQALAKVDTSDPDVISAIISRFSNIPKLEAESPCHKMKIIDRCFSRI</sequence>
<keyword evidence="5" id="KW-1133">Transmembrane helix</keyword>
<feature type="domain" description="Enoyl-CoA hydratase/isomerase" evidence="6">
    <location>
        <begin position="1105"/>
        <end position="1229"/>
    </location>
</feature>
<dbReference type="GO" id="GO:0003860">
    <property type="term" value="F:3-hydroxyisobutyryl-CoA hydrolase activity"/>
    <property type="evidence" value="ECO:0007669"/>
    <property type="project" value="UniProtKB-UniRule"/>
</dbReference>
<evidence type="ECO:0000259" key="6">
    <source>
        <dbReference type="Pfam" id="PF16113"/>
    </source>
</evidence>